<dbReference type="PANTHER" id="PTHR45884">
    <property type="entry name" value="N-ACETYLTRANSFERASE ECO"/>
    <property type="match status" value="1"/>
</dbReference>
<dbReference type="PANTHER" id="PTHR45884:SF2">
    <property type="entry name" value="N-ACETYLTRANSFERASE ECO"/>
    <property type="match status" value="1"/>
</dbReference>
<feature type="region of interest" description="Disordered" evidence="1">
    <location>
        <begin position="243"/>
        <end position="269"/>
    </location>
</feature>
<evidence type="ECO:0000313" key="4">
    <source>
        <dbReference type="Proteomes" id="UP001158576"/>
    </source>
</evidence>
<feature type="region of interest" description="Disordered" evidence="1">
    <location>
        <begin position="56"/>
        <end position="84"/>
    </location>
</feature>
<sequence>MKGFVFHGLKIPEKLTEERLCEYLELGWQRNKNPRKRLDGWRKYIGFYMGQGFDTDEDWSEDDWNENERASTPLSVEDGEERNEMPELDEIQSQLSLNLNLLAPETELEEGESGKEINTTMEAQTGAVSSEASLPKLVPLQTFEDTPSETEDARSSEPVPHVEIVEHTIKLEKVGNTPLSMLMAVADAKVKEKEKLAQKRKSASSQNEAEPAKKYRRSGARQSSIISFTAKNRTAVVRTIRKFEPVSSTRPSSPASSEDSQQSTLTNDSEDQECKKCGWIDSIPRVYQKQLGFRRTALYEDEHKHKHQLLTWRKKTKLTTHKCSFGEIQSGSVLSMDPEVKPLLEFVDELLGEYVRTAPRRVFCAIHKGMVIGIVAWQGCKRAMLGRIGEEGQIWQLAGQERFDVKLAIDRIWVAPGWRRKGLATFLLDNILYPVKIKKELMCFSDPTADGSKFATKYFNGRVLIAE</sequence>
<gene>
    <name evidence="3" type="ORF">OKIOD_LOCUS7401</name>
</gene>
<dbReference type="Pfam" id="PF13880">
    <property type="entry name" value="Acetyltransf_13"/>
    <property type="match status" value="1"/>
</dbReference>
<feature type="region of interest" description="Disordered" evidence="1">
    <location>
        <begin position="193"/>
        <end position="224"/>
    </location>
</feature>
<evidence type="ECO:0000259" key="2">
    <source>
        <dbReference type="Pfam" id="PF13880"/>
    </source>
</evidence>
<dbReference type="SUPFAM" id="SSF55729">
    <property type="entry name" value="Acyl-CoA N-acyltransferases (Nat)"/>
    <property type="match status" value="1"/>
</dbReference>
<organism evidence="3 4">
    <name type="scientific">Oikopleura dioica</name>
    <name type="common">Tunicate</name>
    <dbReference type="NCBI Taxonomy" id="34765"/>
    <lineage>
        <taxon>Eukaryota</taxon>
        <taxon>Metazoa</taxon>
        <taxon>Chordata</taxon>
        <taxon>Tunicata</taxon>
        <taxon>Appendicularia</taxon>
        <taxon>Copelata</taxon>
        <taxon>Oikopleuridae</taxon>
        <taxon>Oikopleura</taxon>
    </lineage>
</organism>
<proteinExistence type="predicted"/>
<accession>A0ABN7SE56</accession>
<feature type="domain" description="N-acetyltransferase ESCO acetyl-transferase" evidence="2">
    <location>
        <begin position="405"/>
        <end position="462"/>
    </location>
</feature>
<feature type="compositionally biased region" description="Acidic residues" evidence="1">
    <location>
        <begin position="56"/>
        <end position="65"/>
    </location>
</feature>
<dbReference type="Gene3D" id="3.40.630.30">
    <property type="match status" value="1"/>
</dbReference>
<dbReference type="InterPro" id="IPR028009">
    <property type="entry name" value="ESCO_Acetyltransf_dom"/>
</dbReference>
<dbReference type="InterPro" id="IPR016181">
    <property type="entry name" value="Acyl_CoA_acyltransferase"/>
</dbReference>
<keyword evidence="4" id="KW-1185">Reference proteome</keyword>
<dbReference type="EMBL" id="OU015569">
    <property type="protein sequence ID" value="CAG5098634.1"/>
    <property type="molecule type" value="Genomic_DNA"/>
</dbReference>
<feature type="compositionally biased region" description="Low complexity" evidence="1">
    <location>
        <begin position="247"/>
        <end position="264"/>
    </location>
</feature>
<protein>
    <submittedName>
        <fullName evidence="3">Oidioi.mRNA.OKI2018_I69.XSR.g15843.t1.cds</fullName>
    </submittedName>
</protein>
<evidence type="ECO:0000313" key="3">
    <source>
        <dbReference type="EMBL" id="CAG5098634.1"/>
    </source>
</evidence>
<evidence type="ECO:0000256" key="1">
    <source>
        <dbReference type="SAM" id="MobiDB-lite"/>
    </source>
</evidence>
<reference evidence="3 4" key="1">
    <citation type="submission" date="2021-04" db="EMBL/GenBank/DDBJ databases">
        <authorList>
            <person name="Bliznina A."/>
        </authorList>
    </citation>
    <scope>NUCLEOTIDE SEQUENCE [LARGE SCALE GENOMIC DNA]</scope>
</reference>
<name>A0ABN7SE56_OIKDI</name>
<dbReference type="Proteomes" id="UP001158576">
    <property type="component" value="Chromosome XSR"/>
</dbReference>